<keyword evidence="2" id="KW-1185">Reference proteome</keyword>
<sequence length="89" mass="9904">MDYPTANIVKNYLNLGFRGREISEVVNIPYGTLRYFMSRHGLSLRCTYSQISADDYCNGKSCSRSQSPGSNDCIVWAKASASKAKETPI</sequence>
<evidence type="ECO:0000313" key="1">
    <source>
        <dbReference type="EMBL" id="KAK4028649.1"/>
    </source>
</evidence>
<comment type="caution">
    <text evidence="1">The sequence shown here is derived from an EMBL/GenBank/DDBJ whole genome shotgun (WGS) entry which is preliminary data.</text>
</comment>
<name>A0ABR0AUB6_9CRUS</name>
<evidence type="ECO:0000313" key="2">
    <source>
        <dbReference type="Proteomes" id="UP001234178"/>
    </source>
</evidence>
<gene>
    <name evidence="1" type="ORF">OUZ56_021653</name>
</gene>
<protein>
    <submittedName>
        <fullName evidence="1">Uncharacterized protein</fullName>
    </submittedName>
</protein>
<dbReference type="Proteomes" id="UP001234178">
    <property type="component" value="Unassembled WGS sequence"/>
</dbReference>
<proteinExistence type="predicted"/>
<dbReference type="EMBL" id="JAOYFB010000039">
    <property type="protein sequence ID" value="KAK4028649.1"/>
    <property type="molecule type" value="Genomic_DNA"/>
</dbReference>
<reference evidence="1 2" key="1">
    <citation type="journal article" date="2023" name="Nucleic Acids Res.">
        <title>The hologenome of Daphnia magna reveals possible DNA methylation and microbiome-mediated evolution of the host genome.</title>
        <authorList>
            <person name="Chaturvedi A."/>
            <person name="Li X."/>
            <person name="Dhandapani V."/>
            <person name="Marshall H."/>
            <person name="Kissane S."/>
            <person name="Cuenca-Cambronero M."/>
            <person name="Asole G."/>
            <person name="Calvet F."/>
            <person name="Ruiz-Romero M."/>
            <person name="Marangio P."/>
            <person name="Guigo R."/>
            <person name="Rago D."/>
            <person name="Mirbahai L."/>
            <person name="Eastwood N."/>
            <person name="Colbourne J.K."/>
            <person name="Zhou J."/>
            <person name="Mallon E."/>
            <person name="Orsini L."/>
        </authorList>
    </citation>
    <scope>NUCLEOTIDE SEQUENCE [LARGE SCALE GENOMIC DNA]</scope>
    <source>
        <strain evidence="1">LRV0_1</strain>
    </source>
</reference>
<organism evidence="1 2">
    <name type="scientific">Daphnia magna</name>
    <dbReference type="NCBI Taxonomy" id="35525"/>
    <lineage>
        <taxon>Eukaryota</taxon>
        <taxon>Metazoa</taxon>
        <taxon>Ecdysozoa</taxon>
        <taxon>Arthropoda</taxon>
        <taxon>Crustacea</taxon>
        <taxon>Branchiopoda</taxon>
        <taxon>Diplostraca</taxon>
        <taxon>Cladocera</taxon>
        <taxon>Anomopoda</taxon>
        <taxon>Daphniidae</taxon>
        <taxon>Daphnia</taxon>
    </lineage>
</organism>
<accession>A0ABR0AUB6</accession>